<dbReference type="KEGG" id="daa:AKL17_4365"/>
<keyword evidence="3" id="KW-1185">Reference proteome</keyword>
<dbReference type="Proteomes" id="UP000076128">
    <property type="component" value="Chromosome"/>
</dbReference>
<dbReference type="AlphaFoldDB" id="A0A159Z7X2"/>
<reference evidence="2 3" key="1">
    <citation type="submission" date="2015-09" db="EMBL/GenBank/DDBJ databases">
        <title>Complete genome sequence of Defluviimonas alba cai42t isolated from an oilfield in Xinjiang.</title>
        <authorList>
            <person name="Geng S."/>
            <person name="Pan X."/>
            <person name="Wu X."/>
        </authorList>
    </citation>
    <scope>NUCLEOTIDE SEQUENCE [LARGE SCALE GENOMIC DNA]</scope>
    <source>
        <strain evidence="3">cai42</strain>
    </source>
</reference>
<protein>
    <submittedName>
        <fullName evidence="2">AlkB1GHJ regulator</fullName>
    </submittedName>
</protein>
<dbReference type="Pfam" id="PF25873">
    <property type="entry name" value="WHD_MalT"/>
    <property type="match status" value="1"/>
</dbReference>
<dbReference type="InterPro" id="IPR059106">
    <property type="entry name" value="WHD_MalT"/>
</dbReference>
<name>A0A159Z7X2_9RHOB</name>
<accession>A0A159Z7X2</accession>
<evidence type="ECO:0000259" key="1">
    <source>
        <dbReference type="Pfam" id="PF25873"/>
    </source>
</evidence>
<gene>
    <name evidence="2" type="ORF">AKL17_4365</name>
</gene>
<dbReference type="EMBL" id="CP012661">
    <property type="protein sequence ID" value="AMY71577.1"/>
    <property type="molecule type" value="Genomic_DNA"/>
</dbReference>
<sequence length="455" mass="51052">MTTPSRANPDDISDFLERMNTRRTRYSRGYLKRDRLSFVGHPTAKCLRYKAPPGFGKSVQVAQCAQAALERNEDCIYLDFSSFRPKDLSEADLIANSIVAALSSEGFSETPTTSSVNILALRLLTDHERPVTICLDGVTDAATTQRFLRAIALETPETVRLALSEGLPDAMASLSALSDVVTIGPDDLGFTLDETGSVLSLDADQARRIFDLTGGWPLLCALAGKSNTPGVGIAHLPEVQAYFENDVLAQVPQPLRDCLMKASWLEEINEDVCNYVFKTDAAGLKLAKLESHYRLLASSTATPNRYEMNRALKEYLRNRFIEANGSRQSYFLKRIAFWHWRRREYRLVIKVALRAQDHNWAQRLGEQALLDLALRQGEIEALITWFTGIPRFKLIQTPSLAIGYAWVLYFGQRAQEAQEVLDRLNVLPASDPAKQDDPNGWGNWSTPLVWPHMMK</sequence>
<evidence type="ECO:0000313" key="2">
    <source>
        <dbReference type="EMBL" id="AMY71577.1"/>
    </source>
</evidence>
<proteinExistence type="predicted"/>
<evidence type="ECO:0000313" key="3">
    <source>
        <dbReference type="Proteomes" id="UP000076128"/>
    </source>
</evidence>
<feature type="domain" description="MalT-like winged helix" evidence="1">
    <location>
        <begin position="246"/>
        <end position="323"/>
    </location>
</feature>
<dbReference type="RefSeq" id="WP_236937913.1">
    <property type="nucleotide sequence ID" value="NZ_CP012661.1"/>
</dbReference>
<organism evidence="2 3">
    <name type="scientific">Frigidibacter mobilis</name>
    <dbReference type="NCBI Taxonomy" id="1335048"/>
    <lineage>
        <taxon>Bacteria</taxon>
        <taxon>Pseudomonadati</taxon>
        <taxon>Pseudomonadota</taxon>
        <taxon>Alphaproteobacteria</taxon>
        <taxon>Rhodobacterales</taxon>
        <taxon>Paracoccaceae</taxon>
        <taxon>Frigidibacter</taxon>
    </lineage>
</organism>
<dbReference type="STRING" id="1335048.AKL17_4365"/>